<keyword evidence="2" id="KW-0479">Metal-binding</keyword>
<reference evidence="6 7" key="1">
    <citation type="submission" date="2016-10" db="EMBL/GenBank/DDBJ databases">
        <title>Arsenicibacter rosenii gen. nov., sp. nov., an efficient arsenic-methylating bacterium isolated from an arsenic-contaminated paddy soil.</title>
        <authorList>
            <person name="Huang K."/>
        </authorList>
    </citation>
    <scope>NUCLEOTIDE SEQUENCE [LARGE SCALE GENOMIC DNA]</scope>
    <source>
        <strain evidence="6 7">SM-1</strain>
    </source>
</reference>
<dbReference type="OrthoDB" id="9811262at2"/>
<feature type="active site" description="Proton acceptor" evidence="1">
    <location>
        <position position="111"/>
    </location>
</feature>
<keyword evidence="7" id="KW-1185">Reference proteome</keyword>
<comment type="caution">
    <text evidence="6">The sequence shown here is derived from an EMBL/GenBank/DDBJ whole genome shotgun (WGS) entry which is preliminary data.</text>
</comment>
<gene>
    <name evidence="6" type="ORF">BLX24_02350</name>
</gene>
<dbReference type="InterPro" id="IPR020821">
    <property type="entry name" value="ENPP1-3/EXOG-like_nuc-like"/>
</dbReference>
<dbReference type="EMBL" id="MORL01000001">
    <property type="protein sequence ID" value="OIN60946.1"/>
    <property type="molecule type" value="Genomic_DNA"/>
</dbReference>
<accession>A0A1S2VRQ0</accession>
<dbReference type="InterPro" id="IPR040255">
    <property type="entry name" value="Non-specific_endonuclease"/>
</dbReference>
<dbReference type="PANTHER" id="PTHR13966:SF5">
    <property type="entry name" value="ENDONUCLEASE G, MITOCHONDRIAL"/>
    <property type="match status" value="1"/>
</dbReference>
<evidence type="ECO:0000313" key="6">
    <source>
        <dbReference type="EMBL" id="OIN60946.1"/>
    </source>
</evidence>
<evidence type="ECO:0000259" key="5">
    <source>
        <dbReference type="SMART" id="SM00892"/>
    </source>
</evidence>
<dbReference type="GO" id="GO:0004519">
    <property type="term" value="F:endonuclease activity"/>
    <property type="evidence" value="ECO:0007669"/>
    <property type="project" value="UniProtKB-KW"/>
</dbReference>
<dbReference type="GO" id="GO:0016787">
    <property type="term" value="F:hydrolase activity"/>
    <property type="evidence" value="ECO:0007669"/>
    <property type="project" value="InterPro"/>
</dbReference>
<dbReference type="AlphaFoldDB" id="A0A1S2VRQ0"/>
<evidence type="ECO:0000256" key="1">
    <source>
        <dbReference type="PIRSR" id="PIRSR640255-1"/>
    </source>
</evidence>
<dbReference type="SUPFAM" id="SSF54060">
    <property type="entry name" value="His-Me finger endonucleases"/>
    <property type="match status" value="1"/>
</dbReference>
<evidence type="ECO:0000259" key="4">
    <source>
        <dbReference type="SMART" id="SM00477"/>
    </source>
</evidence>
<dbReference type="SMART" id="SM00892">
    <property type="entry name" value="Endonuclease_NS"/>
    <property type="match status" value="1"/>
</dbReference>
<dbReference type="InterPro" id="IPR001604">
    <property type="entry name" value="Endo_G_ENPP1-like_dom"/>
</dbReference>
<protein>
    <submittedName>
        <fullName evidence="6">DNA/RNA endonuclease</fullName>
    </submittedName>
</protein>
<keyword evidence="6" id="KW-0540">Nuclease</keyword>
<sequence>MLIQTVSCKPDHQAQPIEGGQPGRDAALTMGDPDRGSPLPANRFLIERNTYAVSLNKTTGIANWSAWHLSDAWKGNTERYTGSFIADMQLPAGYYVARHDDYTNTGFDRGHLCPSDDRDGSADDNRSTFILSNIVPQAPQHNRQAWRLLEEYCRSLLATHNELYIVAGTWGKGGEGDKGAADALANGKLTVPAALWKAVLVLPVGSEDVRRVTAKTRMFAVWMPNTNTAGQQKWSSYRVSVDEIEKKTGTDLFNALPVDVQKTLESKTEQQVIERQYTDPLPVRLF</sequence>
<dbReference type="InterPro" id="IPR044929">
    <property type="entry name" value="DNA/RNA_non-sp_Endonuclease_sf"/>
</dbReference>
<dbReference type="GO" id="GO:0003676">
    <property type="term" value="F:nucleic acid binding"/>
    <property type="evidence" value="ECO:0007669"/>
    <property type="project" value="InterPro"/>
</dbReference>
<dbReference type="Proteomes" id="UP000181790">
    <property type="component" value="Unassembled WGS sequence"/>
</dbReference>
<evidence type="ECO:0000256" key="3">
    <source>
        <dbReference type="SAM" id="MobiDB-lite"/>
    </source>
</evidence>
<organism evidence="6 7">
    <name type="scientific">Arsenicibacter rosenii</name>
    <dbReference type="NCBI Taxonomy" id="1750698"/>
    <lineage>
        <taxon>Bacteria</taxon>
        <taxon>Pseudomonadati</taxon>
        <taxon>Bacteroidota</taxon>
        <taxon>Cytophagia</taxon>
        <taxon>Cytophagales</taxon>
        <taxon>Spirosomataceae</taxon>
        <taxon>Arsenicibacter</taxon>
    </lineage>
</organism>
<dbReference type="GO" id="GO:0046872">
    <property type="term" value="F:metal ion binding"/>
    <property type="evidence" value="ECO:0007669"/>
    <property type="project" value="UniProtKB-KW"/>
</dbReference>
<dbReference type="Pfam" id="PF01223">
    <property type="entry name" value="Endonuclease_NS"/>
    <property type="match status" value="1"/>
</dbReference>
<keyword evidence="6" id="KW-0255">Endonuclease</keyword>
<dbReference type="InterPro" id="IPR044925">
    <property type="entry name" value="His-Me_finger_sf"/>
</dbReference>
<feature type="domain" description="ENPP1-3/EXOG-like endonuclease/phosphodiesterase" evidence="4">
    <location>
        <begin position="48"/>
        <end position="259"/>
    </location>
</feature>
<name>A0A1S2VRQ0_9BACT</name>
<proteinExistence type="predicted"/>
<keyword evidence="6" id="KW-0378">Hydrolase</keyword>
<feature type="binding site" evidence="2">
    <location>
        <position position="142"/>
    </location>
    <ligand>
        <name>Mg(2+)</name>
        <dbReference type="ChEBI" id="CHEBI:18420"/>
        <note>catalytic</note>
    </ligand>
</feature>
<dbReference type="PANTHER" id="PTHR13966">
    <property type="entry name" value="ENDONUCLEASE RELATED"/>
    <property type="match status" value="1"/>
</dbReference>
<dbReference type="CDD" id="cd00091">
    <property type="entry name" value="NUC"/>
    <property type="match status" value="1"/>
</dbReference>
<feature type="domain" description="DNA/RNA non-specific endonuclease/pyrophosphatase/phosphodiesterase" evidence="5">
    <location>
        <begin position="47"/>
        <end position="259"/>
    </location>
</feature>
<evidence type="ECO:0000256" key="2">
    <source>
        <dbReference type="PIRSR" id="PIRSR640255-2"/>
    </source>
</evidence>
<evidence type="ECO:0000313" key="7">
    <source>
        <dbReference type="Proteomes" id="UP000181790"/>
    </source>
</evidence>
<dbReference type="SMART" id="SM00477">
    <property type="entry name" value="NUC"/>
    <property type="match status" value="1"/>
</dbReference>
<dbReference type="Gene3D" id="3.40.570.10">
    <property type="entry name" value="Extracellular Endonuclease, subunit A"/>
    <property type="match status" value="1"/>
</dbReference>
<dbReference type="RefSeq" id="WP_071501450.1">
    <property type="nucleotide sequence ID" value="NZ_MORL01000001.1"/>
</dbReference>
<feature type="region of interest" description="Disordered" evidence="3">
    <location>
        <begin position="1"/>
        <end position="34"/>
    </location>
</feature>